<dbReference type="Gene3D" id="3.40.50.1820">
    <property type="entry name" value="alpha/beta hydrolase"/>
    <property type="match status" value="1"/>
</dbReference>
<protein>
    <submittedName>
        <fullName evidence="2">Uncharacterized protein</fullName>
    </submittedName>
</protein>
<comment type="similarity">
    <text evidence="1">Belongs to the NDRG family.</text>
</comment>
<sequence>MGDLSQDTIPIKSAIQGDQEVVKTPFGPISVTVAGDRNRTPLVTYHDVGVNHQSCFQQLMSCSSHKSLLVHNFCFYHIDAPGCEVLHKF</sequence>
<dbReference type="AlphaFoldDB" id="A0A061SHX1"/>
<dbReference type="InterPro" id="IPR029058">
    <property type="entry name" value="AB_hydrolase_fold"/>
</dbReference>
<dbReference type="EMBL" id="GBEZ01002424">
    <property type="protein sequence ID" value="JAC82629.1"/>
    <property type="molecule type" value="Transcribed_RNA"/>
</dbReference>
<proteinExistence type="inferred from homology"/>
<organism evidence="2">
    <name type="scientific">Tetraselmis sp. GSL018</name>
    <dbReference type="NCBI Taxonomy" id="582737"/>
    <lineage>
        <taxon>Eukaryota</taxon>
        <taxon>Viridiplantae</taxon>
        <taxon>Chlorophyta</taxon>
        <taxon>core chlorophytes</taxon>
        <taxon>Chlorodendrophyceae</taxon>
        <taxon>Chlorodendrales</taxon>
        <taxon>Chlorodendraceae</taxon>
        <taxon>Tetraselmis</taxon>
    </lineage>
</organism>
<dbReference type="InterPro" id="IPR004142">
    <property type="entry name" value="NDRG"/>
</dbReference>
<evidence type="ECO:0000256" key="1">
    <source>
        <dbReference type="ARBA" id="ARBA00005598"/>
    </source>
</evidence>
<gene>
    <name evidence="2" type="ORF">TSPGSL018_5292</name>
</gene>
<dbReference type="Pfam" id="PF03096">
    <property type="entry name" value="Ndr"/>
    <property type="match status" value="1"/>
</dbReference>
<evidence type="ECO:0000313" key="2">
    <source>
        <dbReference type="EMBL" id="JAC82629.1"/>
    </source>
</evidence>
<name>A0A061SHX1_9CHLO</name>
<accession>A0A061SHX1</accession>
<dbReference type="PANTHER" id="PTHR11034">
    <property type="entry name" value="N-MYC DOWNSTREAM REGULATED"/>
    <property type="match status" value="1"/>
</dbReference>
<reference evidence="2" key="1">
    <citation type="submission" date="2014-05" db="EMBL/GenBank/DDBJ databases">
        <title>The transcriptome of the halophilic microalga Tetraselmis sp. GSL018 isolated from the Great Salt Lake, Utah.</title>
        <authorList>
            <person name="Jinkerson R.E."/>
            <person name="D'Adamo S."/>
            <person name="Posewitz M.C."/>
        </authorList>
    </citation>
    <scope>NUCLEOTIDE SEQUENCE</scope>
    <source>
        <strain evidence="2">GSL018</strain>
    </source>
</reference>